<protein>
    <submittedName>
        <fullName evidence="2">HDOD domain-containing protein</fullName>
    </submittedName>
</protein>
<evidence type="ECO:0000259" key="1">
    <source>
        <dbReference type="PROSITE" id="PS51833"/>
    </source>
</evidence>
<evidence type="ECO:0000313" key="3">
    <source>
        <dbReference type="Proteomes" id="UP000580839"/>
    </source>
</evidence>
<feature type="domain" description="HDOD" evidence="1">
    <location>
        <begin position="31"/>
        <end position="219"/>
    </location>
</feature>
<dbReference type="InterPro" id="IPR052340">
    <property type="entry name" value="RNase_Y/CdgJ"/>
</dbReference>
<evidence type="ECO:0000313" key="2">
    <source>
        <dbReference type="EMBL" id="NOT32870.1"/>
    </source>
</evidence>
<dbReference type="PROSITE" id="PS51833">
    <property type="entry name" value="HDOD"/>
    <property type="match status" value="1"/>
</dbReference>
<proteinExistence type="predicted"/>
<organism evidence="2 3">
    <name type="scientific">Eiseniibacteriota bacterium</name>
    <dbReference type="NCBI Taxonomy" id="2212470"/>
    <lineage>
        <taxon>Bacteria</taxon>
        <taxon>Candidatus Eiseniibacteriota</taxon>
    </lineage>
</organism>
<dbReference type="SUPFAM" id="SSF109604">
    <property type="entry name" value="HD-domain/PDEase-like"/>
    <property type="match status" value="1"/>
</dbReference>
<dbReference type="Pfam" id="PF08668">
    <property type="entry name" value="HDOD"/>
    <property type="match status" value="1"/>
</dbReference>
<comment type="caution">
    <text evidence="2">The sequence shown here is derived from an EMBL/GenBank/DDBJ whole genome shotgun (WGS) entry which is preliminary data.</text>
</comment>
<gene>
    <name evidence="2" type="ORF">HOP12_01735</name>
</gene>
<dbReference type="InterPro" id="IPR013976">
    <property type="entry name" value="HDOD"/>
</dbReference>
<dbReference type="PANTHER" id="PTHR33525">
    <property type="match status" value="1"/>
</dbReference>
<dbReference type="Gene3D" id="1.10.3210.10">
    <property type="entry name" value="Hypothetical protein af1432"/>
    <property type="match status" value="1"/>
</dbReference>
<sequence length="287" mass="31094">MAQIESKPAAGTGGDARALLLERLNSGHLVLPVIPTAATQVLQASRNENTATSKIAESLSSDPALAAHVLRAANSAAYAASEPIVSLSQAVIRIGLTTVSQIALAACMKAKLFQAGGYVDLVSPVWPRSAMAAIWAREIARVKDRDVEGAFLLGLLHDIGRPVVIQALLDLEKRNNVRYGEAQARVAMDYLHPMVGAALMRQWKMQDWMADAIAWHEDPMSAPQHREEALTASLAQRLAYWTLEGDANDASQLREDEVPPALGFDSEDLEKLLEQRDRVCSKAEALV</sequence>
<name>A0A849SN66_UNCEI</name>
<dbReference type="AlphaFoldDB" id="A0A849SN66"/>
<accession>A0A849SN66</accession>
<dbReference type="EMBL" id="JABFRW010000019">
    <property type="protein sequence ID" value="NOT32870.1"/>
    <property type="molecule type" value="Genomic_DNA"/>
</dbReference>
<dbReference type="Proteomes" id="UP000580839">
    <property type="component" value="Unassembled WGS sequence"/>
</dbReference>
<reference evidence="2 3" key="1">
    <citation type="submission" date="2020-04" db="EMBL/GenBank/DDBJ databases">
        <title>Metagenomic profiling of ammonia- and methane-oxidizing microorganisms in a Dutch drinking water treatment plant.</title>
        <authorList>
            <person name="Poghosyan L."/>
            <person name="Leucker S."/>
        </authorList>
    </citation>
    <scope>NUCLEOTIDE SEQUENCE [LARGE SCALE GENOMIC DNA]</scope>
    <source>
        <strain evidence="2">S-RSF-IL-03</strain>
    </source>
</reference>
<dbReference type="PANTHER" id="PTHR33525:SF3">
    <property type="entry name" value="RIBONUCLEASE Y"/>
    <property type="match status" value="1"/>
</dbReference>